<protein>
    <submittedName>
        <fullName evidence="1">Uncharacterized protein</fullName>
    </submittedName>
</protein>
<reference evidence="1 2" key="1">
    <citation type="submission" date="2019-11" db="EMBL/GenBank/DDBJ databases">
        <title>Whole genome sequence of Oryza granulata.</title>
        <authorList>
            <person name="Li W."/>
        </authorList>
    </citation>
    <scope>NUCLEOTIDE SEQUENCE [LARGE SCALE GENOMIC DNA]</scope>
    <source>
        <strain evidence="2">cv. Menghai</strain>
        <tissue evidence="1">Leaf</tissue>
    </source>
</reference>
<gene>
    <name evidence="1" type="ORF">E2562_036820</name>
</gene>
<name>A0A6G1E839_9ORYZ</name>
<proteinExistence type="predicted"/>
<sequence length="65" mass="6963">MAGAGRRRVETDKTQGRAGWLELEAWKRRLGGRRRTRSAAGDPADGGEVEAFAVGLLPVDSVNAL</sequence>
<keyword evidence="2" id="KW-1185">Reference proteome</keyword>
<dbReference type="Proteomes" id="UP000479710">
    <property type="component" value="Unassembled WGS sequence"/>
</dbReference>
<dbReference type="EMBL" id="SPHZ02000005">
    <property type="protein sequence ID" value="KAF0920736.1"/>
    <property type="molecule type" value="Genomic_DNA"/>
</dbReference>
<evidence type="ECO:0000313" key="1">
    <source>
        <dbReference type="EMBL" id="KAF0920736.1"/>
    </source>
</evidence>
<evidence type="ECO:0000313" key="2">
    <source>
        <dbReference type="Proteomes" id="UP000479710"/>
    </source>
</evidence>
<comment type="caution">
    <text evidence="1">The sequence shown here is derived from an EMBL/GenBank/DDBJ whole genome shotgun (WGS) entry which is preliminary data.</text>
</comment>
<organism evidence="1 2">
    <name type="scientific">Oryza meyeriana var. granulata</name>
    <dbReference type="NCBI Taxonomy" id="110450"/>
    <lineage>
        <taxon>Eukaryota</taxon>
        <taxon>Viridiplantae</taxon>
        <taxon>Streptophyta</taxon>
        <taxon>Embryophyta</taxon>
        <taxon>Tracheophyta</taxon>
        <taxon>Spermatophyta</taxon>
        <taxon>Magnoliopsida</taxon>
        <taxon>Liliopsida</taxon>
        <taxon>Poales</taxon>
        <taxon>Poaceae</taxon>
        <taxon>BOP clade</taxon>
        <taxon>Oryzoideae</taxon>
        <taxon>Oryzeae</taxon>
        <taxon>Oryzinae</taxon>
        <taxon>Oryza</taxon>
        <taxon>Oryza meyeriana</taxon>
    </lineage>
</organism>
<dbReference type="AlphaFoldDB" id="A0A6G1E839"/>
<accession>A0A6G1E839</accession>